<dbReference type="SUPFAM" id="SSF56672">
    <property type="entry name" value="DNA/RNA polymerases"/>
    <property type="match status" value="1"/>
</dbReference>
<comment type="caution">
    <text evidence="1">The sequence shown here is derived from an EMBL/GenBank/DDBJ whole genome shotgun (WGS) entry which is preliminary data.</text>
</comment>
<name>A0ABD2PA69_9CUCU</name>
<dbReference type="GO" id="GO:0071897">
    <property type="term" value="P:DNA biosynthetic process"/>
    <property type="evidence" value="ECO:0007669"/>
    <property type="project" value="UniProtKB-ARBA"/>
</dbReference>
<reference evidence="1 2" key="1">
    <citation type="journal article" date="2021" name="BMC Biol.">
        <title>Horizontally acquired antibacterial genes associated with adaptive radiation of ladybird beetles.</title>
        <authorList>
            <person name="Li H.S."/>
            <person name="Tang X.F."/>
            <person name="Huang Y.H."/>
            <person name="Xu Z.Y."/>
            <person name="Chen M.L."/>
            <person name="Du X.Y."/>
            <person name="Qiu B.Y."/>
            <person name="Chen P.T."/>
            <person name="Zhang W."/>
            <person name="Slipinski A."/>
            <person name="Escalona H.E."/>
            <person name="Waterhouse R.M."/>
            <person name="Zwick A."/>
            <person name="Pang H."/>
        </authorList>
    </citation>
    <scope>NUCLEOTIDE SEQUENCE [LARGE SCALE GENOMIC DNA]</scope>
    <source>
        <strain evidence="1">SYSU2018</strain>
    </source>
</reference>
<organism evidence="1 2">
    <name type="scientific">Cryptolaemus montrouzieri</name>
    <dbReference type="NCBI Taxonomy" id="559131"/>
    <lineage>
        <taxon>Eukaryota</taxon>
        <taxon>Metazoa</taxon>
        <taxon>Ecdysozoa</taxon>
        <taxon>Arthropoda</taxon>
        <taxon>Hexapoda</taxon>
        <taxon>Insecta</taxon>
        <taxon>Pterygota</taxon>
        <taxon>Neoptera</taxon>
        <taxon>Endopterygota</taxon>
        <taxon>Coleoptera</taxon>
        <taxon>Polyphaga</taxon>
        <taxon>Cucujiformia</taxon>
        <taxon>Coccinelloidea</taxon>
        <taxon>Coccinellidae</taxon>
        <taxon>Scymninae</taxon>
        <taxon>Scymnini</taxon>
        <taxon>Cryptolaemus</taxon>
    </lineage>
</organism>
<dbReference type="InterPro" id="IPR043502">
    <property type="entry name" value="DNA/RNA_pol_sf"/>
</dbReference>
<proteinExistence type="predicted"/>
<keyword evidence="2" id="KW-1185">Reference proteome</keyword>
<gene>
    <name evidence="1" type="ORF">HHI36_002174</name>
</gene>
<dbReference type="Proteomes" id="UP001516400">
    <property type="component" value="Unassembled WGS sequence"/>
</dbReference>
<protein>
    <submittedName>
        <fullName evidence="1">Uncharacterized protein</fullName>
    </submittedName>
</protein>
<evidence type="ECO:0000313" key="1">
    <source>
        <dbReference type="EMBL" id="KAL3287710.1"/>
    </source>
</evidence>
<dbReference type="EMBL" id="JABFTP020000185">
    <property type="protein sequence ID" value="KAL3287710.1"/>
    <property type="molecule type" value="Genomic_DNA"/>
</dbReference>
<sequence>MSHLSSLIVRMRPTNSEKSETLSEYKKLLLNNVIKCFEVIGPEDRVGRKHLYTLHIDAVASKPITQHQYPLSPAMQQFLSCEIDEILQQEIIMQLKTPSP</sequence>
<evidence type="ECO:0000313" key="2">
    <source>
        <dbReference type="Proteomes" id="UP001516400"/>
    </source>
</evidence>
<dbReference type="AlphaFoldDB" id="A0ABD2PA69"/>
<accession>A0ABD2PA69</accession>